<dbReference type="GO" id="GO:0015501">
    <property type="term" value="F:glutamate:sodium symporter activity"/>
    <property type="evidence" value="ECO:0007669"/>
    <property type="project" value="TreeGrafter"/>
</dbReference>
<keyword evidence="6 9" id="KW-1133">Transmembrane helix</keyword>
<feature type="transmembrane region" description="Helical" evidence="9">
    <location>
        <begin position="251"/>
        <end position="277"/>
    </location>
</feature>
<comment type="caution">
    <text evidence="10">The sequence shown here is derived from an EMBL/GenBank/DDBJ whole genome shotgun (WGS) entry which is preliminary data.</text>
</comment>
<evidence type="ECO:0000256" key="6">
    <source>
        <dbReference type="ARBA" id="ARBA00022989"/>
    </source>
</evidence>
<dbReference type="PROSITE" id="PS00713">
    <property type="entry name" value="NA_DICARBOXYL_SYMP_1"/>
    <property type="match status" value="1"/>
</dbReference>
<dbReference type="AlphaFoldDB" id="A0AA36CTK0"/>
<evidence type="ECO:0000256" key="5">
    <source>
        <dbReference type="ARBA" id="ARBA00022847"/>
    </source>
</evidence>
<evidence type="ECO:0000256" key="7">
    <source>
        <dbReference type="ARBA" id="ARBA00023136"/>
    </source>
</evidence>
<dbReference type="InterPro" id="IPR050746">
    <property type="entry name" value="DAACS"/>
</dbReference>
<evidence type="ECO:0000256" key="8">
    <source>
        <dbReference type="ARBA" id="ARBA00023180"/>
    </source>
</evidence>
<dbReference type="GO" id="GO:0015175">
    <property type="term" value="F:neutral L-amino acid transmembrane transporter activity"/>
    <property type="evidence" value="ECO:0007669"/>
    <property type="project" value="TreeGrafter"/>
</dbReference>
<evidence type="ECO:0000256" key="1">
    <source>
        <dbReference type="ARBA" id="ARBA00004141"/>
    </source>
</evidence>
<keyword evidence="8" id="KW-0325">Glycoprotein</keyword>
<dbReference type="EMBL" id="CATQJA010002625">
    <property type="protein sequence ID" value="CAJ0573950.1"/>
    <property type="molecule type" value="Genomic_DNA"/>
</dbReference>
<dbReference type="GO" id="GO:0005886">
    <property type="term" value="C:plasma membrane"/>
    <property type="evidence" value="ECO:0007669"/>
    <property type="project" value="TreeGrafter"/>
</dbReference>
<evidence type="ECO:0000256" key="2">
    <source>
        <dbReference type="ARBA" id="ARBA00006148"/>
    </source>
</evidence>
<evidence type="ECO:0000313" key="11">
    <source>
        <dbReference type="Proteomes" id="UP001177023"/>
    </source>
</evidence>
<feature type="transmembrane region" description="Helical" evidence="9">
    <location>
        <begin position="14"/>
        <end position="32"/>
    </location>
</feature>
<proteinExistence type="inferred from homology"/>
<dbReference type="GO" id="GO:0005313">
    <property type="term" value="F:L-glutamate transmembrane transporter activity"/>
    <property type="evidence" value="ECO:0007669"/>
    <property type="project" value="TreeGrafter"/>
</dbReference>
<comment type="similarity">
    <text evidence="2 9">Belongs to the dicarboxylate/amino acid:cation symporter (DAACS) (TC 2.A.23) family.</text>
</comment>
<dbReference type="InterPro" id="IPR001991">
    <property type="entry name" value="Na-dicarboxylate_symporter"/>
</dbReference>
<reference evidence="10" key="1">
    <citation type="submission" date="2023-06" db="EMBL/GenBank/DDBJ databases">
        <authorList>
            <person name="Delattre M."/>
        </authorList>
    </citation>
    <scope>NUCLEOTIDE SEQUENCE</scope>
    <source>
        <strain evidence="10">AF72</strain>
    </source>
</reference>
<dbReference type="InterPro" id="IPR018107">
    <property type="entry name" value="Na-dicarboxylate_symporter_CS"/>
</dbReference>
<name>A0AA36CTK0_9BILA</name>
<keyword evidence="7 9" id="KW-0472">Membrane</keyword>
<dbReference type="PRINTS" id="PR00173">
    <property type="entry name" value="EDTRNSPORT"/>
</dbReference>
<evidence type="ECO:0000256" key="9">
    <source>
        <dbReference type="RuleBase" id="RU361216"/>
    </source>
</evidence>
<evidence type="ECO:0000313" key="10">
    <source>
        <dbReference type="EMBL" id="CAJ0573950.1"/>
    </source>
</evidence>
<feature type="transmembrane region" description="Helical" evidence="9">
    <location>
        <begin position="52"/>
        <end position="76"/>
    </location>
</feature>
<feature type="transmembrane region" description="Helical" evidence="9">
    <location>
        <begin position="177"/>
        <end position="194"/>
    </location>
</feature>
<dbReference type="PANTHER" id="PTHR11958">
    <property type="entry name" value="SODIUM/DICARBOXYLATE SYMPORTER-RELATED"/>
    <property type="match status" value="1"/>
</dbReference>
<keyword evidence="4 9" id="KW-0812">Transmembrane</keyword>
<sequence>MVAKRKSFFHEQKFVILAILAVFIGFSVGLLIREFNVSSSLQTLIFFPGEIFMRLLKLLVLPLVCASLISALAQLHPDTAKKLGLRSVLYYLFTAAMATCIGLTLVLIIHPGNPSIKGGKVVPRPHDHSHEALDNILDMIRNLIPENIIGAANSRDQTKISRNRSGFPVKHVEKVEGLNILGIITFCALIGIGTSKLRHIGEPVRNFFGSLETIVIYLIEGAMWTAPFGITSLVAASIAEVEDIFTTFQILATYVATVLLGLTIHILVGVPMVYIVVTRNNPLPIMKAMLPAFMTSLGTASSGAALPVGLQCMEGVADSRVTKFVLPLGASTNMDGNALYEAVAAIFIAQINGIELTLTEVVTISITATLASAGLNAVPAGLVSMLVILETVGLPVADIKTIIAVDWLLDRIRTAICTMADGLVASAVGHMVNLDPLEGEDMEELQEKEDTYKIGDCVHTHL</sequence>
<comment type="subcellular location">
    <subcellularLocation>
        <location evidence="1 9">Membrane</location>
        <topology evidence="1 9">Multi-pass membrane protein</topology>
    </subcellularLocation>
</comment>
<evidence type="ECO:0000256" key="3">
    <source>
        <dbReference type="ARBA" id="ARBA00022448"/>
    </source>
</evidence>
<dbReference type="Gene3D" id="1.10.3860.10">
    <property type="entry name" value="Sodium:dicarboxylate symporter"/>
    <property type="match status" value="1"/>
</dbReference>
<evidence type="ECO:0000256" key="4">
    <source>
        <dbReference type="ARBA" id="ARBA00022692"/>
    </source>
</evidence>
<accession>A0AA36CTK0</accession>
<gene>
    <name evidence="10" type="ORF">MSPICULIGERA_LOCUS12294</name>
</gene>
<keyword evidence="5 9" id="KW-0769">Symport</keyword>
<keyword evidence="11" id="KW-1185">Reference proteome</keyword>
<keyword evidence="3 9" id="KW-0813">Transport</keyword>
<dbReference type="PROSITE" id="PS00714">
    <property type="entry name" value="NA_DICARBOXYL_SYMP_2"/>
    <property type="match status" value="1"/>
</dbReference>
<dbReference type="Pfam" id="PF00375">
    <property type="entry name" value="SDF"/>
    <property type="match status" value="1"/>
</dbReference>
<feature type="transmembrane region" description="Helical" evidence="9">
    <location>
        <begin position="214"/>
        <end position="239"/>
    </location>
</feature>
<organism evidence="10 11">
    <name type="scientific">Mesorhabditis spiculigera</name>
    <dbReference type="NCBI Taxonomy" id="96644"/>
    <lineage>
        <taxon>Eukaryota</taxon>
        <taxon>Metazoa</taxon>
        <taxon>Ecdysozoa</taxon>
        <taxon>Nematoda</taxon>
        <taxon>Chromadorea</taxon>
        <taxon>Rhabditida</taxon>
        <taxon>Rhabditina</taxon>
        <taxon>Rhabditomorpha</taxon>
        <taxon>Rhabditoidea</taxon>
        <taxon>Rhabditidae</taxon>
        <taxon>Mesorhabditinae</taxon>
        <taxon>Mesorhabditis</taxon>
    </lineage>
</organism>
<dbReference type="InterPro" id="IPR036458">
    <property type="entry name" value="Na:dicarbo_symporter_sf"/>
</dbReference>
<dbReference type="Proteomes" id="UP001177023">
    <property type="component" value="Unassembled WGS sequence"/>
</dbReference>
<dbReference type="SUPFAM" id="SSF118215">
    <property type="entry name" value="Proton glutamate symport protein"/>
    <property type="match status" value="1"/>
</dbReference>
<feature type="transmembrane region" description="Helical" evidence="9">
    <location>
        <begin position="88"/>
        <end position="109"/>
    </location>
</feature>
<feature type="non-terminal residue" evidence="10">
    <location>
        <position position="462"/>
    </location>
</feature>
<dbReference type="PANTHER" id="PTHR11958:SF99">
    <property type="entry name" value="SODIUM-DEPENDENT EXCITATORY AMINO ACID TRANSPORTER GLT-6-RELATED"/>
    <property type="match status" value="1"/>
</dbReference>
<protein>
    <recommendedName>
        <fullName evidence="9">Amino acid transporter</fullName>
    </recommendedName>
</protein>